<dbReference type="AlphaFoldDB" id="A0A552X0E0"/>
<dbReference type="Proteomes" id="UP000320359">
    <property type="component" value="Unassembled WGS sequence"/>
</dbReference>
<evidence type="ECO:0000256" key="14">
    <source>
        <dbReference type="PIRSR" id="PIRSR004911-1"/>
    </source>
</evidence>
<evidence type="ECO:0000313" key="17">
    <source>
        <dbReference type="EMBL" id="TRW48528.1"/>
    </source>
</evidence>
<evidence type="ECO:0000256" key="11">
    <source>
        <dbReference type="ARBA" id="ARBA00023014"/>
    </source>
</evidence>
<proteinExistence type="inferred from homology"/>
<evidence type="ECO:0000256" key="9">
    <source>
        <dbReference type="ARBA" id="ARBA00022898"/>
    </source>
</evidence>
<reference evidence="17 18" key="1">
    <citation type="submission" date="2019-07" db="EMBL/GenBank/DDBJ databases">
        <authorList>
            <person name="Yang M."/>
            <person name="Zhao D."/>
            <person name="Xiang H."/>
        </authorList>
    </citation>
    <scope>NUCLEOTIDE SEQUENCE [LARGE SCALE GENOMIC DNA]</scope>
    <source>
        <strain evidence="17 18">IM1326</strain>
    </source>
</reference>
<dbReference type="SFLD" id="SFLDF00314">
    <property type="entry name" value="L-lysine_2_3-aminomutase_(yjeK"/>
    <property type="match status" value="1"/>
</dbReference>
<evidence type="ECO:0000256" key="5">
    <source>
        <dbReference type="ARBA" id="ARBA00022363"/>
    </source>
</evidence>
<dbReference type="InterPro" id="IPR003739">
    <property type="entry name" value="Lys_aminomutase/Glu_NH3_mut"/>
</dbReference>
<feature type="domain" description="Radical SAM core" evidence="16">
    <location>
        <begin position="105"/>
        <end position="328"/>
    </location>
</feature>
<feature type="binding site" evidence="14">
    <location>
        <position position="126"/>
    </location>
    <ligand>
        <name>[4Fe-4S] cluster</name>
        <dbReference type="ChEBI" id="CHEBI:49883"/>
        <note>4Fe-4S-S-AdoMet</note>
    </ligand>
</feature>
<feature type="modified residue" description="N6-(pyridoxal phosphate)lysine" evidence="15">
    <location>
        <position position="331"/>
    </location>
</feature>
<keyword evidence="6 14" id="KW-0004">4Fe-4S</keyword>
<comment type="similarity">
    <text evidence="4">Belongs to the radical SAM superfamily. KamA family.</text>
</comment>
<dbReference type="InterPro" id="IPR013785">
    <property type="entry name" value="Aldolase_TIM"/>
</dbReference>
<dbReference type="NCBIfam" id="TIGR00238">
    <property type="entry name" value="KamA family radical SAM protein"/>
    <property type="match status" value="1"/>
</dbReference>
<name>A0A552X0E0_9GAMM</name>
<dbReference type="Gene3D" id="3.20.20.70">
    <property type="entry name" value="Aldolase class I"/>
    <property type="match status" value="1"/>
</dbReference>
<dbReference type="SFLD" id="SFLDG01070">
    <property type="entry name" value="PLP-dependent"/>
    <property type="match status" value="1"/>
</dbReference>
<evidence type="ECO:0000313" key="18">
    <source>
        <dbReference type="Proteomes" id="UP000320359"/>
    </source>
</evidence>
<keyword evidence="9 15" id="KW-0663">Pyridoxal phosphate</keyword>
<dbReference type="NCBIfam" id="TIGR03821">
    <property type="entry name" value="EFP_modif_epmB"/>
    <property type="match status" value="1"/>
</dbReference>
<dbReference type="GO" id="GO:0051539">
    <property type="term" value="F:4 iron, 4 sulfur cluster binding"/>
    <property type="evidence" value="ECO:0007669"/>
    <property type="project" value="UniProtKB-KW"/>
</dbReference>
<dbReference type="PROSITE" id="PS51918">
    <property type="entry name" value="RADICAL_SAM"/>
    <property type="match status" value="1"/>
</dbReference>
<keyword evidence="8 14" id="KW-0479">Metal-binding</keyword>
<dbReference type="SUPFAM" id="SSF102114">
    <property type="entry name" value="Radical SAM enzymes"/>
    <property type="match status" value="1"/>
</dbReference>
<dbReference type="Pfam" id="PF04055">
    <property type="entry name" value="Radical_SAM"/>
    <property type="match status" value="1"/>
</dbReference>
<dbReference type="GO" id="GO:0046872">
    <property type="term" value="F:metal ion binding"/>
    <property type="evidence" value="ECO:0007669"/>
    <property type="project" value="UniProtKB-KW"/>
</dbReference>
<dbReference type="InterPro" id="IPR022462">
    <property type="entry name" value="EpmB"/>
</dbReference>
<evidence type="ECO:0000256" key="4">
    <source>
        <dbReference type="ARBA" id="ARBA00008703"/>
    </source>
</evidence>
<evidence type="ECO:0000256" key="8">
    <source>
        <dbReference type="ARBA" id="ARBA00022723"/>
    </source>
</evidence>
<dbReference type="PANTHER" id="PTHR30538:SF1">
    <property type="entry name" value="L-LYSINE 2,3-AMINOMUTASE"/>
    <property type="match status" value="1"/>
</dbReference>
<keyword evidence="12" id="KW-0413">Isomerase</keyword>
<evidence type="ECO:0000256" key="7">
    <source>
        <dbReference type="ARBA" id="ARBA00022691"/>
    </source>
</evidence>
<dbReference type="EMBL" id="VJWL01000003">
    <property type="protein sequence ID" value="TRW48528.1"/>
    <property type="molecule type" value="Genomic_DNA"/>
</dbReference>
<evidence type="ECO:0000256" key="10">
    <source>
        <dbReference type="ARBA" id="ARBA00023004"/>
    </source>
</evidence>
<evidence type="ECO:0000256" key="2">
    <source>
        <dbReference type="ARBA" id="ARBA00001933"/>
    </source>
</evidence>
<dbReference type="GO" id="GO:0016853">
    <property type="term" value="F:isomerase activity"/>
    <property type="evidence" value="ECO:0007669"/>
    <property type="project" value="UniProtKB-KW"/>
</dbReference>
<organism evidence="17 18">
    <name type="scientific">Aliidiomarina halalkaliphila</name>
    <dbReference type="NCBI Taxonomy" id="2593535"/>
    <lineage>
        <taxon>Bacteria</taxon>
        <taxon>Pseudomonadati</taxon>
        <taxon>Pseudomonadota</taxon>
        <taxon>Gammaproteobacteria</taxon>
        <taxon>Alteromonadales</taxon>
        <taxon>Idiomarinaceae</taxon>
        <taxon>Aliidiomarina</taxon>
    </lineage>
</organism>
<evidence type="ECO:0000259" key="16">
    <source>
        <dbReference type="PROSITE" id="PS51918"/>
    </source>
</evidence>
<keyword evidence="7" id="KW-0949">S-adenosyl-L-methionine</keyword>
<protein>
    <recommendedName>
        <fullName evidence="5">L-lysine 2,3-aminomutase</fullName>
    </recommendedName>
    <alternativeName>
        <fullName evidence="13">EF-P post-translational modification enzyme B</fullName>
    </alternativeName>
</protein>
<dbReference type="OrthoDB" id="9770937at2"/>
<dbReference type="SFLD" id="SFLDS00029">
    <property type="entry name" value="Radical_SAM"/>
    <property type="match status" value="1"/>
</dbReference>
<evidence type="ECO:0000256" key="6">
    <source>
        <dbReference type="ARBA" id="ARBA00022485"/>
    </source>
</evidence>
<evidence type="ECO:0000256" key="15">
    <source>
        <dbReference type="PIRSR" id="PIRSR603739-50"/>
    </source>
</evidence>
<gene>
    <name evidence="17" type="primary">epmB</name>
    <name evidence="17" type="ORF">FM042_10200</name>
</gene>
<dbReference type="PANTHER" id="PTHR30538">
    <property type="entry name" value="LYSINE 2,3-AMINOMUTASE-RELATED"/>
    <property type="match status" value="1"/>
</dbReference>
<sequence>MADHAFNIQLQSSWQRELAQSFTSPQALADYLQLPADWVTAHESARSLFPMRVPKPFAALMEPGNTQDPLLLQVLPQSDEFAQVPGYSTDPLDEKNASQIPGLLHKYKSRVLVIFRGGCAVNCRYCFRRHFPYQEHHISKSDLDHMCDYIAQHPDINEVILSGGDPLMASDAHVVDALHRFTALAQIRRVRIHTRLPVVIPQRLTSDLGDALSSLPVPVTMVLHINHAHEVSTELSDFVAQWRQRGIHFLNQSVLLKAINDSLDAQIALHEAVFRAGILPYYLHQLDPVSGAAHFAVDDAKALKLHQQMQSQLPGFLVPTLVRELAGEPNKTPLR</sequence>
<dbReference type="InterPro" id="IPR007197">
    <property type="entry name" value="rSAM"/>
</dbReference>
<dbReference type="InterPro" id="IPR058240">
    <property type="entry name" value="rSAM_sf"/>
</dbReference>
<evidence type="ECO:0000256" key="12">
    <source>
        <dbReference type="ARBA" id="ARBA00023235"/>
    </source>
</evidence>
<keyword evidence="10" id="KW-0408">Iron</keyword>
<comment type="catalytic activity">
    <reaction evidence="1">
        <text>L-lysine = D-beta-lysine</text>
        <dbReference type="Rhea" id="RHEA:44148"/>
        <dbReference type="ChEBI" id="CHEBI:32551"/>
        <dbReference type="ChEBI" id="CHEBI:84138"/>
    </reaction>
</comment>
<keyword evidence="18" id="KW-1185">Reference proteome</keyword>
<feature type="binding site" evidence="14">
    <location>
        <position position="119"/>
    </location>
    <ligand>
        <name>[4Fe-4S] cluster</name>
        <dbReference type="ChEBI" id="CHEBI:49883"/>
        <note>4Fe-4S-S-AdoMet</note>
    </ligand>
</feature>
<evidence type="ECO:0000256" key="1">
    <source>
        <dbReference type="ARBA" id="ARBA00001352"/>
    </source>
</evidence>
<accession>A0A552X0E0</accession>
<comment type="caution">
    <text evidence="17">The sequence shown here is derived from an EMBL/GenBank/DDBJ whole genome shotgun (WGS) entry which is preliminary data.</text>
</comment>
<evidence type="ECO:0000256" key="13">
    <source>
        <dbReference type="ARBA" id="ARBA00030756"/>
    </source>
</evidence>
<feature type="binding site" evidence="14">
    <location>
        <position position="123"/>
    </location>
    <ligand>
        <name>[4Fe-4S] cluster</name>
        <dbReference type="ChEBI" id="CHEBI:49883"/>
        <note>4Fe-4S-S-AdoMet</note>
    </ligand>
</feature>
<dbReference type="CDD" id="cd01335">
    <property type="entry name" value="Radical_SAM"/>
    <property type="match status" value="1"/>
</dbReference>
<dbReference type="RefSeq" id="WP_143236320.1">
    <property type="nucleotide sequence ID" value="NZ_VJWL01000003.1"/>
</dbReference>
<evidence type="ECO:0000256" key="3">
    <source>
        <dbReference type="ARBA" id="ARBA00001966"/>
    </source>
</evidence>
<keyword evidence="11 14" id="KW-0411">Iron-sulfur</keyword>
<comment type="cofactor">
    <cofactor evidence="2 15">
        <name>pyridoxal 5'-phosphate</name>
        <dbReference type="ChEBI" id="CHEBI:597326"/>
    </cofactor>
</comment>
<comment type="cofactor">
    <cofactor evidence="3">
        <name>[4Fe-4S] cluster</name>
        <dbReference type="ChEBI" id="CHEBI:49883"/>
    </cofactor>
</comment>
<dbReference type="PIRSF" id="PIRSF004911">
    <property type="entry name" value="DUF160"/>
    <property type="match status" value="1"/>
</dbReference>